<dbReference type="PROSITE" id="PS50878">
    <property type="entry name" value="RT_POL"/>
    <property type="match status" value="1"/>
</dbReference>
<reference evidence="4 5" key="1">
    <citation type="submission" date="2019-09" db="EMBL/GenBank/DDBJ databases">
        <title>Bird 10,000 Genomes (B10K) Project - Family phase.</title>
        <authorList>
            <person name="Zhang G."/>
        </authorList>
    </citation>
    <scope>NUCLEOTIDE SEQUENCE [LARGE SCALE GENOMIC DNA]</scope>
    <source>
        <strain evidence="4">B10K-CU-031-02</strain>
        <tissue evidence="4">Muscle</tissue>
    </source>
</reference>
<feature type="non-terminal residue" evidence="4">
    <location>
        <position position="1"/>
    </location>
</feature>
<dbReference type="OrthoDB" id="9902985at2759"/>
<dbReference type="GO" id="GO:0004523">
    <property type="term" value="F:RNA-DNA hybrid ribonuclease activity"/>
    <property type="evidence" value="ECO:0007669"/>
    <property type="project" value="UniProtKB-EC"/>
</dbReference>
<dbReference type="InterPro" id="IPR043502">
    <property type="entry name" value="DNA/RNA_pol_sf"/>
</dbReference>
<dbReference type="Proteomes" id="UP000519239">
    <property type="component" value="Unassembled WGS sequence"/>
</dbReference>
<keyword evidence="5" id="KW-1185">Reference proteome</keyword>
<evidence type="ECO:0000256" key="2">
    <source>
        <dbReference type="ARBA" id="ARBA00012180"/>
    </source>
</evidence>
<dbReference type="PANTHER" id="PTHR47027:SF20">
    <property type="entry name" value="REVERSE TRANSCRIPTASE-LIKE PROTEIN WITH RNA-DIRECTED DNA POLYMERASE DOMAIN"/>
    <property type="match status" value="1"/>
</dbReference>
<gene>
    <name evidence="4" type="primary">Po21_1</name>
    <name evidence="4" type="ORF">CEUAER_R13053</name>
</gene>
<proteinExistence type="inferred from homology"/>
<protein>
    <recommendedName>
        <fullName evidence="2">ribonuclease H</fullName>
        <ecNumber evidence="2">3.1.26.4</ecNumber>
    </recommendedName>
</protein>
<feature type="domain" description="Reverse transcriptase" evidence="3">
    <location>
        <begin position="1"/>
        <end position="132"/>
    </location>
</feature>
<evidence type="ECO:0000259" key="3">
    <source>
        <dbReference type="PROSITE" id="PS50878"/>
    </source>
</evidence>
<dbReference type="PANTHER" id="PTHR47027">
    <property type="entry name" value="REVERSE TRANSCRIPTASE DOMAIN-CONTAINING PROTEIN"/>
    <property type="match status" value="1"/>
</dbReference>
<evidence type="ECO:0000256" key="1">
    <source>
        <dbReference type="ARBA" id="ARBA00010879"/>
    </source>
</evidence>
<dbReference type="InterPro" id="IPR000477">
    <property type="entry name" value="RT_dom"/>
</dbReference>
<organism evidence="4 5">
    <name type="scientific">Ceuthmochares aereus</name>
    <dbReference type="NCBI Taxonomy" id="1961834"/>
    <lineage>
        <taxon>Eukaryota</taxon>
        <taxon>Metazoa</taxon>
        <taxon>Chordata</taxon>
        <taxon>Craniata</taxon>
        <taxon>Vertebrata</taxon>
        <taxon>Euteleostomi</taxon>
        <taxon>Archelosauria</taxon>
        <taxon>Archosauria</taxon>
        <taxon>Dinosauria</taxon>
        <taxon>Saurischia</taxon>
        <taxon>Theropoda</taxon>
        <taxon>Coelurosauria</taxon>
        <taxon>Aves</taxon>
        <taxon>Neognathae</taxon>
        <taxon>Neoaves</taxon>
        <taxon>Otidimorphae</taxon>
        <taxon>Cuculiformes</taxon>
        <taxon>Cuculidae</taxon>
        <taxon>Ceuthmochares</taxon>
    </lineage>
</organism>
<dbReference type="EC" id="3.1.26.4" evidence="2"/>
<dbReference type="EMBL" id="VWPQ01014576">
    <property type="protein sequence ID" value="NXY51351.1"/>
    <property type="molecule type" value="Genomic_DNA"/>
</dbReference>
<evidence type="ECO:0000313" key="4">
    <source>
        <dbReference type="EMBL" id="NXY51351.1"/>
    </source>
</evidence>
<dbReference type="Gene3D" id="3.30.70.270">
    <property type="match status" value="1"/>
</dbReference>
<accession>A0A7L4KEY7</accession>
<dbReference type="SUPFAM" id="SSF56672">
    <property type="entry name" value="DNA/RNA polymerases"/>
    <property type="match status" value="1"/>
</dbReference>
<comment type="caution">
    <text evidence="4">The sequence shown here is derived from an EMBL/GenBank/DDBJ whole genome shotgun (WGS) entry which is preliminary data.</text>
</comment>
<name>A0A7L4KEY7_9AVES</name>
<evidence type="ECO:0000313" key="5">
    <source>
        <dbReference type="Proteomes" id="UP000519239"/>
    </source>
</evidence>
<sequence>KAFDTVSHEHLIETLKMKGVDEHIITLIRNLYCNINTRIELKNSVTNSINIRLGVKQGDSMSPLLFNLSLDPLLCRLEEKGSGFSRCSKNITTLAFADDLVLLSESWEGMQKNIKILEAFCSSAGLKVQGEK</sequence>
<comment type="similarity">
    <text evidence="1">Belongs to the beta type-B retroviral polymerase family. HERV class-II K(HML-2) pol subfamily.</text>
</comment>
<feature type="non-terminal residue" evidence="4">
    <location>
        <position position="132"/>
    </location>
</feature>
<dbReference type="Pfam" id="PF00078">
    <property type="entry name" value="RVT_1"/>
    <property type="match status" value="1"/>
</dbReference>
<dbReference type="AlphaFoldDB" id="A0A7L4KEY7"/>
<dbReference type="InterPro" id="IPR043128">
    <property type="entry name" value="Rev_trsase/Diguanyl_cyclase"/>
</dbReference>